<evidence type="ECO:0008006" key="4">
    <source>
        <dbReference type="Google" id="ProtNLM"/>
    </source>
</evidence>
<dbReference type="PANTHER" id="PTHR46872">
    <property type="entry name" value="DNA BINDING PROTEIN"/>
    <property type="match status" value="1"/>
</dbReference>
<evidence type="ECO:0000313" key="3">
    <source>
        <dbReference type="Proteomes" id="UP001642360"/>
    </source>
</evidence>
<proteinExistence type="predicted"/>
<accession>A0ABC8U192</accession>
<dbReference type="Proteomes" id="UP001642360">
    <property type="component" value="Unassembled WGS sequence"/>
</dbReference>
<evidence type="ECO:0000313" key="2">
    <source>
        <dbReference type="EMBL" id="CAK9175211.1"/>
    </source>
</evidence>
<keyword evidence="3" id="KW-1185">Reference proteome</keyword>
<feature type="compositionally biased region" description="Acidic residues" evidence="1">
    <location>
        <begin position="402"/>
        <end position="418"/>
    </location>
</feature>
<reference evidence="2 3" key="1">
    <citation type="submission" date="2024-02" db="EMBL/GenBank/DDBJ databases">
        <authorList>
            <person name="Vignale AGUSTIN F."/>
            <person name="Sosa J E."/>
            <person name="Modenutti C."/>
        </authorList>
    </citation>
    <scope>NUCLEOTIDE SEQUENCE [LARGE SCALE GENOMIC DNA]</scope>
</reference>
<dbReference type="CDD" id="cd00167">
    <property type="entry name" value="SANT"/>
    <property type="match status" value="1"/>
</dbReference>
<dbReference type="EMBL" id="CAUOFW020006558">
    <property type="protein sequence ID" value="CAK9175211.1"/>
    <property type="molecule type" value="Genomic_DNA"/>
</dbReference>
<dbReference type="AlphaFoldDB" id="A0ABC8U192"/>
<feature type="compositionally biased region" description="Polar residues" evidence="1">
    <location>
        <begin position="138"/>
        <end position="147"/>
    </location>
</feature>
<name>A0ABC8U192_9AQUA</name>
<feature type="region of interest" description="Disordered" evidence="1">
    <location>
        <begin position="135"/>
        <end position="154"/>
    </location>
</feature>
<evidence type="ECO:0000256" key="1">
    <source>
        <dbReference type="SAM" id="MobiDB-lite"/>
    </source>
</evidence>
<organism evidence="2 3">
    <name type="scientific">Ilex paraguariensis</name>
    <name type="common">yerba mate</name>
    <dbReference type="NCBI Taxonomy" id="185542"/>
    <lineage>
        <taxon>Eukaryota</taxon>
        <taxon>Viridiplantae</taxon>
        <taxon>Streptophyta</taxon>
        <taxon>Embryophyta</taxon>
        <taxon>Tracheophyta</taxon>
        <taxon>Spermatophyta</taxon>
        <taxon>Magnoliopsida</taxon>
        <taxon>eudicotyledons</taxon>
        <taxon>Gunneridae</taxon>
        <taxon>Pentapetalae</taxon>
        <taxon>asterids</taxon>
        <taxon>campanulids</taxon>
        <taxon>Aquifoliales</taxon>
        <taxon>Aquifoliaceae</taxon>
        <taxon>Ilex</taxon>
    </lineage>
</organism>
<protein>
    <recommendedName>
        <fullName evidence="4">AT-rich interactive domain-containing protein 2</fullName>
    </recommendedName>
</protein>
<gene>
    <name evidence="2" type="ORF">ILEXP_LOCUS45013</name>
</gene>
<dbReference type="PANTHER" id="PTHR46872:SF5">
    <property type="entry name" value="MYB-LIKE DOMAIN-CONTAINING PROTEIN"/>
    <property type="match status" value="1"/>
</dbReference>
<comment type="caution">
    <text evidence="2">The sequence shown here is derived from an EMBL/GenBank/DDBJ whole genome shotgun (WGS) entry which is preliminary data.</text>
</comment>
<dbReference type="InterPro" id="IPR001005">
    <property type="entry name" value="SANT/Myb"/>
</dbReference>
<feature type="region of interest" description="Disordered" evidence="1">
    <location>
        <begin position="395"/>
        <end position="430"/>
    </location>
</feature>
<sequence length="504" mass="56544">MKCQCLVSAFQTLFKFPYLPMLHNCKVFVMLVMKLYVLSFVLDDLMQRLHLSGDMGSKRHFDEEEFLEFSFKHPKQHDCGDKVASFAGKFFCCEDSKKVDFLGAAEGIFCKSQFSKEPKNDSVNAFSNSIDKEVDSSAPLSWGSSPTNEEDTGSGAAFCPSFSRQYFEFEFPTFIQFEDSFSSMLHSSPRKEVPVGPDHQADVPAWEPEVIKKHPMGCGDIVDIDKEEQLMGAYVITMPGLNSSAHDGVKAGNGRHHCSCPDEGSIRCVQQHCKEFREKLRETIGLEKFVNLGFSDMGEEVAHSWTKEEEDVFHEVVYLNPASLGKNFWWYFPLKFPSRTKKELVSYYFNVFLLRRRAVQNRSNLLEIDSDDDEWQGSDVGGLFAVEPFFDQDGWVEHSDQSPDETGNDDDDNGDGNAEEIAGVADTTEGDIEVQIEKSTAHKSFSSSDGFGSVYASDPCDAKVWDAKSSTGPMKGVDLLPACNMIEEICGPCTWDSKSSKDKH</sequence>